<dbReference type="InterPro" id="IPR036816">
    <property type="entry name" value="RNaseA-like_dom_sf"/>
</dbReference>
<keyword evidence="5 8" id="KW-0255">Endonuclease</keyword>
<dbReference type="GO" id="GO:0016787">
    <property type="term" value="F:hydrolase activity"/>
    <property type="evidence" value="ECO:0007669"/>
    <property type="project" value="UniProtKB-KW"/>
</dbReference>
<comment type="subcellular location">
    <subcellularLocation>
        <location evidence="1">Secreted</location>
    </subcellularLocation>
</comment>
<sequence>MRVQIICFLLVLLAATYLCLDGPTNPRYNKFIKQHVIQKMSASECDHVMKARGINNNRNCKNTNTFILATNEVVKSVCGKNGAPYKENKNMTISLQHFDIVVCKLKKQPGKKEKGKSKCQYDGEKLNKRIIIACIKGYPVHYDNDIDYID</sequence>
<feature type="domain" description="Ribonuclease A-domain" evidence="9">
    <location>
        <begin position="24"/>
        <end position="146"/>
    </location>
</feature>
<reference evidence="11" key="1">
    <citation type="submission" date="2025-08" db="UniProtKB">
        <authorList>
            <consortium name="RefSeq"/>
        </authorList>
    </citation>
    <scope>IDENTIFICATION</scope>
</reference>
<evidence type="ECO:0000259" key="9">
    <source>
        <dbReference type="SMART" id="SM00092"/>
    </source>
</evidence>
<evidence type="ECO:0000256" key="4">
    <source>
        <dbReference type="ARBA" id="ARBA00022722"/>
    </source>
</evidence>
<dbReference type="GO" id="GO:0003676">
    <property type="term" value="F:nucleic acid binding"/>
    <property type="evidence" value="ECO:0007669"/>
    <property type="project" value="InterPro"/>
</dbReference>
<keyword evidence="3" id="KW-0964">Secreted</keyword>
<dbReference type="GO" id="GO:0004519">
    <property type="term" value="F:endonuclease activity"/>
    <property type="evidence" value="ECO:0007669"/>
    <property type="project" value="UniProtKB-KW"/>
</dbReference>
<dbReference type="Gene3D" id="3.10.130.10">
    <property type="entry name" value="Ribonuclease A-like domain"/>
    <property type="match status" value="1"/>
</dbReference>
<evidence type="ECO:0000256" key="3">
    <source>
        <dbReference type="ARBA" id="ARBA00022525"/>
    </source>
</evidence>
<dbReference type="OrthoDB" id="8573660at2759"/>
<dbReference type="GO" id="GO:0001525">
    <property type="term" value="P:angiogenesis"/>
    <property type="evidence" value="ECO:0007669"/>
    <property type="project" value="TreeGrafter"/>
</dbReference>
<dbReference type="Proteomes" id="UP000515145">
    <property type="component" value="Chromosome 10"/>
</dbReference>
<evidence type="ECO:0000256" key="1">
    <source>
        <dbReference type="ARBA" id="ARBA00004613"/>
    </source>
</evidence>
<name>A0A6P7J6P9_9TELE</name>
<dbReference type="InterPro" id="IPR023411">
    <property type="entry name" value="RNaseA_AS"/>
</dbReference>
<dbReference type="PANTHER" id="PTHR11437">
    <property type="entry name" value="RIBONUCLEASE"/>
    <property type="match status" value="1"/>
</dbReference>
<protein>
    <submittedName>
        <fullName evidence="11">Ribonuclease-like</fullName>
    </submittedName>
</protein>
<evidence type="ECO:0000256" key="7">
    <source>
        <dbReference type="ARBA" id="ARBA00023157"/>
    </source>
</evidence>
<dbReference type="RefSeq" id="XP_028272283.1">
    <property type="nucleotide sequence ID" value="XM_028416482.1"/>
</dbReference>
<dbReference type="Pfam" id="PF00074">
    <property type="entry name" value="RnaseA"/>
    <property type="match status" value="1"/>
</dbReference>
<dbReference type="GO" id="GO:0005576">
    <property type="term" value="C:extracellular region"/>
    <property type="evidence" value="ECO:0007669"/>
    <property type="project" value="UniProtKB-SubCell"/>
</dbReference>
<feature type="signal peptide" evidence="8">
    <location>
        <begin position="1"/>
        <end position="21"/>
    </location>
</feature>
<dbReference type="PROSITE" id="PS00127">
    <property type="entry name" value="RNASE_PANCREATIC"/>
    <property type="match status" value="1"/>
</dbReference>
<keyword evidence="10" id="KW-1185">Reference proteome</keyword>
<evidence type="ECO:0000313" key="11">
    <source>
        <dbReference type="RefSeq" id="XP_028272283.1"/>
    </source>
</evidence>
<keyword evidence="4 8" id="KW-0540">Nuclease</keyword>
<keyword evidence="6 8" id="KW-0378">Hydrolase</keyword>
<organism evidence="10 11">
    <name type="scientific">Parambassis ranga</name>
    <name type="common">Indian glassy fish</name>
    <dbReference type="NCBI Taxonomy" id="210632"/>
    <lineage>
        <taxon>Eukaryota</taxon>
        <taxon>Metazoa</taxon>
        <taxon>Chordata</taxon>
        <taxon>Craniata</taxon>
        <taxon>Vertebrata</taxon>
        <taxon>Euteleostomi</taxon>
        <taxon>Actinopterygii</taxon>
        <taxon>Neopterygii</taxon>
        <taxon>Teleostei</taxon>
        <taxon>Neoteleostei</taxon>
        <taxon>Acanthomorphata</taxon>
        <taxon>Ovalentaria</taxon>
        <taxon>Ambassidae</taxon>
        <taxon>Parambassis</taxon>
    </lineage>
</organism>
<dbReference type="SMART" id="SM00092">
    <property type="entry name" value="RNAse_Pc"/>
    <property type="match status" value="1"/>
</dbReference>
<dbReference type="GO" id="GO:0004540">
    <property type="term" value="F:RNA nuclease activity"/>
    <property type="evidence" value="ECO:0007669"/>
    <property type="project" value="TreeGrafter"/>
</dbReference>
<comment type="similarity">
    <text evidence="2 8">Belongs to the pancreatic ribonuclease family.</text>
</comment>
<dbReference type="GeneID" id="114442706"/>
<evidence type="ECO:0000256" key="8">
    <source>
        <dbReference type="RuleBase" id="RU000651"/>
    </source>
</evidence>
<proteinExistence type="inferred from homology"/>
<dbReference type="PANTHER" id="PTHR11437:SF10">
    <property type="entry name" value="ANGIOGENIN-RELATED"/>
    <property type="match status" value="1"/>
</dbReference>
<evidence type="ECO:0000256" key="2">
    <source>
        <dbReference type="ARBA" id="ARBA00005600"/>
    </source>
</evidence>
<evidence type="ECO:0000256" key="6">
    <source>
        <dbReference type="ARBA" id="ARBA00022801"/>
    </source>
</evidence>
<keyword evidence="8" id="KW-0732">Signal</keyword>
<feature type="chain" id="PRO_5028510600" evidence="8">
    <location>
        <begin position="22"/>
        <end position="150"/>
    </location>
</feature>
<accession>A0A6P7J6P9</accession>
<dbReference type="InterPro" id="IPR001427">
    <property type="entry name" value="RNaseA"/>
</dbReference>
<dbReference type="InterPro" id="IPR023412">
    <property type="entry name" value="RNaseA_domain"/>
</dbReference>
<evidence type="ECO:0000256" key="5">
    <source>
        <dbReference type="ARBA" id="ARBA00022759"/>
    </source>
</evidence>
<dbReference type="SUPFAM" id="SSF54076">
    <property type="entry name" value="RNase A-like"/>
    <property type="match status" value="1"/>
</dbReference>
<dbReference type="GO" id="GO:0050830">
    <property type="term" value="P:defense response to Gram-positive bacterium"/>
    <property type="evidence" value="ECO:0007669"/>
    <property type="project" value="TreeGrafter"/>
</dbReference>
<evidence type="ECO:0000313" key="10">
    <source>
        <dbReference type="Proteomes" id="UP000515145"/>
    </source>
</evidence>
<dbReference type="AlphaFoldDB" id="A0A6P7J6P9"/>
<dbReference type="GO" id="GO:0050829">
    <property type="term" value="P:defense response to Gram-negative bacterium"/>
    <property type="evidence" value="ECO:0007669"/>
    <property type="project" value="TreeGrafter"/>
</dbReference>
<gene>
    <name evidence="11" type="primary">LOC114442706</name>
</gene>
<keyword evidence="7" id="KW-1015">Disulfide bond</keyword>
<dbReference type="InParanoid" id="A0A6P7J6P9"/>